<dbReference type="AlphaFoldDB" id="A0A1N6DNM5"/>
<dbReference type="Proteomes" id="UP000185221">
    <property type="component" value="Unassembled WGS sequence"/>
</dbReference>
<evidence type="ECO:0000313" key="2">
    <source>
        <dbReference type="Proteomes" id="UP000185221"/>
    </source>
</evidence>
<gene>
    <name evidence="1" type="ORF">SAMN05444394_1194</name>
</gene>
<protein>
    <submittedName>
        <fullName evidence="1">Uncharacterized protein</fullName>
    </submittedName>
</protein>
<sequence>MSNTDYSANYLASLAANNKTPEEGLYECQRIKSFQNRFTENTQSISIDEIKKVLSSRDNDGQDVVSNRFTFASVIYELSDKPRFLVAPGKPHEIEYLKLEW</sequence>
<dbReference type="STRING" id="226505.SAMN05444394_1194"/>
<reference evidence="2" key="1">
    <citation type="submission" date="2016-11" db="EMBL/GenBank/DDBJ databases">
        <authorList>
            <person name="Varghese N."/>
            <person name="Submissions S."/>
        </authorList>
    </citation>
    <scope>NUCLEOTIDE SEQUENCE [LARGE SCALE GENOMIC DNA]</scope>
    <source>
        <strain evidence="2">DSM 15292</strain>
    </source>
</reference>
<organism evidence="1 2">
    <name type="scientific">Algoriphagus halophilus</name>
    <dbReference type="NCBI Taxonomy" id="226505"/>
    <lineage>
        <taxon>Bacteria</taxon>
        <taxon>Pseudomonadati</taxon>
        <taxon>Bacteroidota</taxon>
        <taxon>Cytophagia</taxon>
        <taxon>Cytophagales</taxon>
        <taxon>Cyclobacteriaceae</taxon>
        <taxon>Algoriphagus</taxon>
    </lineage>
</organism>
<proteinExistence type="predicted"/>
<dbReference type="EMBL" id="FSRC01000001">
    <property type="protein sequence ID" value="SIN72350.1"/>
    <property type="molecule type" value="Genomic_DNA"/>
</dbReference>
<dbReference type="RefSeq" id="WP_074223876.1">
    <property type="nucleotide sequence ID" value="NZ_FSRC01000001.1"/>
</dbReference>
<evidence type="ECO:0000313" key="1">
    <source>
        <dbReference type="EMBL" id="SIN72350.1"/>
    </source>
</evidence>
<name>A0A1N6DNM5_9BACT</name>
<accession>A0A1N6DNM5</accession>
<keyword evidence="2" id="KW-1185">Reference proteome</keyword>